<dbReference type="RefSeq" id="XP_001745509.1">
    <property type="nucleotide sequence ID" value="XM_001745457.1"/>
</dbReference>
<dbReference type="Proteomes" id="UP000001357">
    <property type="component" value="Unassembled WGS sequence"/>
</dbReference>
<keyword evidence="6" id="KW-1185">Reference proteome</keyword>
<feature type="chain" id="PRO_5002742565" description="C2 domain-containing protein" evidence="3">
    <location>
        <begin position="36"/>
        <end position="779"/>
    </location>
</feature>
<dbReference type="OMA" id="IMIAIEL"/>
<dbReference type="InterPro" id="IPR039934">
    <property type="entry name" value="C2CD2/C2CD2L"/>
</dbReference>
<keyword evidence="2" id="KW-0472">Membrane</keyword>
<evidence type="ECO:0000313" key="5">
    <source>
        <dbReference type="EMBL" id="EDQ89480.1"/>
    </source>
</evidence>
<organism evidence="5 6">
    <name type="scientific">Monosiga brevicollis</name>
    <name type="common">Choanoflagellate</name>
    <dbReference type="NCBI Taxonomy" id="81824"/>
    <lineage>
        <taxon>Eukaryota</taxon>
        <taxon>Choanoflagellata</taxon>
        <taxon>Craspedida</taxon>
        <taxon>Salpingoecidae</taxon>
        <taxon>Monosiga</taxon>
    </lineage>
</organism>
<feature type="domain" description="C2" evidence="4">
    <location>
        <begin position="341"/>
        <end position="453"/>
    </location>
</feature>
<evidence type="ECO:0000256" key="3">
    <source>
        <dbReference type="SAM" id="SignalP"/>
    </source>
</evidence>
<reference evidence="5 6" key="1">
    <citation type="journal article" date="2008" name="Nature">
        <title>The genome of the choanoflagellate Monosiga brevicollis and the origin of metazoans.</title>
        <authorList>
            <consortium name="JGI Sequencing"/>
            <person name="King N."/>
            <person name="Westbrook M.J."/>
            <person name="Young S.L."/>
            <person name="Kuo A."/>
            <person name="Abedin M."/>
            <person name="Chapman J."/>
            <person name="Fairclough S."/>
            <person name="Hellsten U."/>
            <person name="Isogai Y."/>
            <person name="Letunic I."/>
            <person name="Marr M."/>
            <person name="Pincus D."/>
            <person name="Putnam N."/>
            <person name="Rokas A."/>
            <person name="Wright K.J."/>
            <person name="Zuzow R."/>
            <person name="Dirks W."/>
            <person name="Good M."/>
            <person name="Goodstein D."/>
            <person name="Lemons D."/>
            <person name="Li W."/>
            <person name="Lyons J.B."/>
            <person name="Morris A."/>
            <person name="Nichols S."/>
            <person name="Richter D.J."/>
            <person name="Salamov A."/>
            <person name="Bork P."/>
            <person name="Lim W.A."/>
            <person name="Manning G."/>
            <person name="Miller W.T."/>
            <person name="McGinnis W."/>
            <person name="Shapiro H."/>
            <person name="Tjian R."/>
            <person name="Grigoriev I.V."/>
            <person name="Rokhsar D."/>
        </authorList>
    </citation>
    <scope>NUCLEOTIDE SEQUENCE [LARGE SCALE GENOMIC DNA]</scope>
    <source>
        <strain evidence="6">MX1 / ATCC 50154</strain>
    </source>
</reference>
<dbReference type="AlphaFoldDB" id="A9UYK9"/>
<evidence type="ECO:0000256" key="1">
    <source>
        <dbReference type="SAM" id="MobiDB-lite"/>
    </source>
</evidence>
<feature type="compositionally biased region" description="Low complexity" evidence="1">
    <location>
        <begin position="523"/>
        <end position="533"/>
    </location>
</feature>
<dbReference type="GeneID" id="5890962"/>
<dbReference type="PROSITE" id="PS50004">
    <property type="entry name" value="C2"/>
    <property type="match status" value="1"/>
</dbReference>
<keyword evidence="2" id="KW-1133">Transmembrane helix</keyword>
<evidence type="ECO:0000256" key="2">
    <source>
        <dbReference type="SAM" id="Phobius"/>
    </source>
</evidence>
<dbReference type="InParanoid" id="A9UYK9"/>
<proteinExistence type="predicted"/>
<dbReference type="SUPFAM" id="SSF49562">
    <property type="entry name" value="C2 domain (Calcium/lipid-binding domain, CaLB)"/>
    <property type="match status" value="1"/>
</dbReference>
<feature type="signal peptide" evidence="3">
    <location>
        <begin position="1"/>
        <end position="35"/>
    </location>
</feature>
<feature type="region of interest" description="Disordered" evidence="1">
    <location>
        <begin position="487"/>
        <end position="580"/>
    </location>
</feature>
<name>A9UYK9_MONBE</name>
<keyword evidence="3" id="KW-0732">Signal</keyword>
<dbReference type="InterPro" id="IPR035892">
    <property type="entry name" value="C2_domain_sf"/>
</dbReference>
<dbReference type="PANTHER" id="PTHR21119">
    <property type="entry name" value="C2 DOMAIN-CONTAINING PROTEIN"/>
    <property type="match status" value="1"/>
</dbReference>
<sequence>MAWPLCARAAWQRPWVCLLLAVWLATIIFPNPTQAEERILRRRSQFDIIKQHASKYLPEVNVTEVVEHLASQPQLPPWISQSTELLVLCGLSAVGARPLPALGFILLGALLAYLALRRHLHRENLTVESCRWLNAWWAHTQLDYNQERMLEAAAQLLNSTLHGIKESHLATTQVRFNVTRVDMPPNFRPLLSGIQATQVAVGDSDAVRRVRVQLEVNFDLTQADETDSIMIAIELANGQHSDIRLAACRGKAAMWWETDRSTPIINLSVLQMDVLEAPRKIVEAKLCAALEACMQDPGSLKWPARDVASVQDSTSTAMGPTSRGSLSVAPVSVRPKVKITSSGQPTGRSLYEQDSHGAGTLNVRIQGAHLKLDEAISTLAALYVDAPFQECKTHNCPESLSPEYNQEFSLEIGEESESIAVHIIDANDDNHVLGFGSISVEELSHKPSGHVVQLTAQPQAMGVGRGTVQLFANFTRAAREVRLSNRMEVSDAGTEPEAVPMSPVLSRLANPGMSRHNSTQVFSRRLALAPPSARRSRTRRSGQGGLRSVSDVVPYDNSNAEGAAREASTQSGSLSRNTLNQEALRQLDDDFDRSRGRDSMSMLSGISYQSDTPSAFIDQFHEEILATVLELVETFHTYGSHLRLANAHDIAPPVSRFTAKTRRNFVSKRHAFVQVKPGRAMACNITGVHIRSRKQHPLQCRFCGMIVVQAALPKLEDLCTQCQLPDLPGPSDPRNVLHSFSFTADFAKRQLLNSASATSPGLGRAENGLDDHANSAFVY</sequence>
<dbReference type="KEGG" id="mbr:MONBRDRAFT_25161"/>
<dbReference type="Gene3D" id="2.60.40.150">
    <property type="entry name" value="C2 domain"/>
    <property type="match status" value="1"/>
</dbReference>
<dbReference type="EMBL" id="CH991550">
    <property type="protein sequence ID" value="EDQ89480.1"/>
    <property type="molecule type" value="Genomic_DNA"/>
</dbReference>
<dbReference type="PANTHER" id="PTHR21119:SF5">
    <property type="entry name" value="C2 DOMAIN-CONTAINING PROTEIN"/>
    <property type="match status" value="1"/>
</dbReference>
<evidence type="ECO:0000259" key="4">
    <source>
        <dbReference type="PROSITE" id="PS50004"/>
    </source>
</evidence>
<evidence type="ECO:0000313" key="6">
    <source>
        <dbReference type="Proteomes" id="UP000001357"/>
    </source>
</evidence>
<dbReference type="InterPro" id="IPR000008">
    <property type="entry name" value="C2_dom"/>
</dbReference>
<dbReference type="Pfam" id="PF00168">
    <property type="entry name" value="C2"/>
    <property type="match status" value="1"/>
</dbReference>
<accession>A9UYK9</accession>
<feature type="transmembrane region" description="Helical" evidence="2">
    <location>
        <begin position="99"/>
        <end position="116"/>
    </location>
</feature>
<protein>
    <recommendedName>
        <fullName evidence="4">C2 domain-containing protein</fullName>
    </recommendedName>
</protein>
<gene>
    <name evidence="5" type="ORF">MONBRDRAFT_25161</name>
</gene>
<keyword evidence="2" id="KW-0812">Transmembrane</keyword>
<feature type="compositionally biased region" description="Polar residues" evidence="1">
    <location>
        <begin position="567"/>
        <end position="580"/>
    </location>
</feature>
<dbReference type="CDD" id="cd00030">
    <property type="entry name" value="C2"/>
    <property type="match status" value="1"/>
</dbReference>